<dbReference type="SUPFAM" id="SSF48508">
    <property type="entry name" value="Nuclear receptor ligand-binding domain"/>
    <property type="match status" value="1"/>
</dbReference>
<evidence type="ECO:0000256" key="2">
    <source>
        <dbReference type="ARBA" id="ARBA00022771"/>
    </source>
</evidence>
<dbReference type="Pfam" id="PF00104">
    <property type="entry name" value="Hormone_recep"/>
    <property type="match status" value="1"/>
</dbReference>
<dbReference type="AlphaFoldDB" id="A0AAN5CL86"/>
<keyword evidence="5" id="KW-0238">DNA-binding</keyword>
<dbReference type="PROSITE" id="PS51030">
    <property type="entry name" value="NUCLEAR_REC_DBD_2"/>
    <property type="match status" value="1"/>
</dbReference>
<dbReference type="Pfam" id="PF00105">
    <property type="entry name" value="zf-C4"/>
    <property type="match status" value="1"/>
</dbReference>
<dbReference type="PROSITE" id="PS51843">
    <property type="entry name" value="NR_LBD"/>
    <property type="match status" value="1"/>
</dbReference>
<keyword evidence="6" id="KW-0804">Transcription</keyword>
<dbReference type="GO" id="GO:0005634">
    <property type="term" value="C:nucleus"/>
    <property type="evidence" value="ECO:0007669"/>
    <property type="project" value="TreeGrafter"/>
</dbReference>
<keyword evidence="8" id="KW-0539">Nucleus</keyword>
<evidence type="ECO:0000313" key="11">
    <source>
        <dbReference type="EMBL" id="GMR46488.1"/>
    </source>
</evidence>
<dbReference type="PANTHER" id="PTHR46011:SF6">
    <property type="entry name" value="HIGH ZINC ACTIVATED NUCLEAR RECEPTOR PROTEIN"/>
    <property type="match status" value="1"/>
</dbReference>
<organism evidence="11 12">
    <name type="scientific">Pristionchus mayeri</name>
    <dbReference type="NCBI Taxonomy" id="1317129"/>
    <lineage>
        <taxon>Eukaryota</taxon>
        <taxon>Metazoa</taxon>
        <taxon>Ecdysozoa</taxon>
        <taxon>Nematoda</taxon>
        <taxon>Chromadorea</taxon>
        <taxon>Rhabditida</taxon>
        <taxon>Rhabditina</taxon>
        <taxon>Diplogasteromorpha</taxon>
        <taxon>Diplogasteroidea</taxon>
        <taxon>Neodiplogasteridae</taxon>
        <taxon>Pristionchus</taxon>
    </lineage>
</organism>
<keyword evidence="4" id="KW-0805">Transcription regulation</keyword>
<dbReference type="InterPro" id="IPR000536">
    <property type="entry name" value="Nucl_hrmn_rcpt_lig-bd"/>
</dbReference>
<evidence type="ECO:0000256" key="6">
    <source>
        <dbReference type="ARBA" id="ARBA00023163"/>
    </source>
</evidence>
<protein>
    <recommendedName>
        <fullName evidence="13">Nuclear receptor</fullName>
    </recommendedName>
</protein>
<keyword evidence="2" id="KW-0863">Zinc-finger</keyword>
<dbReference type="Gene3D" id="1.10.565.10">
    <property type="entry name" value="Retinoid X Receptor"/>
    <property type="match status" value="1"/>
</dbReference>
<evidence type="ECO:0000256" key="1">
    <source>
        <dbReference type="ARBA" id="ARBA00022723"/>
    </source>
</evidence>
<evidence type="ECO:0000313" key="12">
    <source>
        <dbReference type="Proteomes" id="UP001328107"/>
    </source>
</evidence>
<accession>A0AAN5CL86</accession>
<evidence type="ECO:0000256" key="3">
    <source>
        <dbReference type="ARBA" id="ARBA00022833"/>
    </source>
</evidence>
<sequence length="390" mass="44827">MPACLICGREARGSHLGIDACRACTVFFRRQRSKRNTLVCMERNDKCTNFQESIHSCRKCRLARFDDVMAAGKKEDTKDIISTPRSRPEQADLLSMEKGASADIGPPLQKASLSIIERTRDSHRALSSTRRIAECRLLGITLDPFEAAKEDLVPCTYQTMHETTRILISGLFDFIPAVFPEFASFPTEDKWLLIRNFHTVFLIIDSAMRMHPRWGMNIDFILSSYTTYISPDTVEIFFSDCPDQKNVGEAVSTMRQCIHENCVGMKKQMGRVHPTEDEYLALVGIALWSIENAETGDKLISLASRYRTEILTDLTERYRRTIGVEEGAIRIGELFSLLVGIKVTFYNCKLMSTKFCKTQIFQKIEMNMKWEYELYRMLNVFDEKTSMFRL</sequence>
<dbReference type="PRINTS" id="PR00047">
    <property type="entry name" value="STROIDFINGER"/>
</dbReference>
<evidence type="ECO:0008006" key="13">
    <source>
        <dbReference type="Google" id="ProtNLM"/>
    </source>
</evidence>
<keyword evidence="1" id="KW-0479">Metal-binding</keyword>
<dbReference type="EMBL" id="BTRK01000004">
    <property type="protein sequence ID" value="GMR46488.1"/>
    <property type="molecule type" value="Genomic_DNA"/>
</dbReference>
<dbReference type="GO" id="GO:0043565">
    <property type="term" value="F:sequence-specific DNA binding"/>
    <property type="evidence" value="ECO:0007669"/>
    <property type="project" value="InterPro"/>
</dbReference>
<evidence type="ECO:0000259" key="10">
    <source>
        <dbReference type="PROSITE" id="PS51843"/>
    </source>
</evidence>
<evidence type="ECO:0000256" key="8">
    <source>
        <dbReference type="ARBA" id="ARBA00023242"/>
    </source>
</evidence>
<name>A0AAN5CL86_9BILA</name>
<reference evidence="12" key="1">
    <citation type="submission" date="2022-10" db="EMBL/GenBank/DDBJ databases">
        <title>Genome assembly of Pristionchus species.</title>
        <authorList>
            <person name="Yoshida K."/>
            <person name="Sommer R.J."/>
        </authorList>
    </citation>
    <scope>NUCLEOTIDE SEQUENCE [LARGE SCALE GENOMIC DNA]</scope>
    <source>
        <strain evidence="12">RS5460</strain>
    </source>
</reference>
<feature type="domain" description="NR LBD" evidence="10">
    <location>
        <begin position="111"/>
        <end position="390"/>
    </location>
</feature>
<dbReference type="InterPro" id="IPR035500">
    <property type="entry name" value="NHR-like_dom_sf"/>
</dbReference>
<dbReference type="SMART" id="SM00430">
    <property type="entry name" value="HOLI"/>
    <property type="match status" value="1"/>
</dbReference>
<gene>
    <name evidence="11" type="ORF">PMAYCL1PPCAC_16683</name>
</gene>
<evidence type="ECO:0000256" key="5">
    <source>
        <dbReference type="ARBA" id="ARBA00023125"/>
    </source>
</evidence>
<evidence type="ECO:0000256" key="4">
    <source>
        <dbReference type="ARBA" id="ARBA00023015"/>
    </source>
</evidence>
<feature type="domain" description="Nuclear receptor" evidence="9">
    <location>
        <begin position="1"/>
        <end position="80"/>
    </location>
</feature>
<dbReference type="InterPro" id="IPR013088">
    <property type="entry name" value="Znf_NHR/GATA"/>
</dbReference>
<dbReference type="Gene3D" id="3.30.50.10">
    <property type="entry name" value="Erythroid Transcription Factor GATA-1, subunit A"/>
    <property type="match status" value="1"/>
</dbReference>
<dbReference type="PANTHER" id="PTHR46011">
    <property type="entry name" value="NUCLEAR HORMONE RECEPTOR FAMILY MEMBER NHR-86-RELATED"/>
    <property type="match status" value="1"/>
</dbReference>
<dbReference type="InterPro" id="IPR001628">
    <property type="entry name" value="Znf_hrmn_rcpt"/>
</dbReference>
<dbReference type="Proteomes" id="UP001328107">
    <property type="component" value="Unassembled WGS sequence"/>
</dbReference>
<proteinExistence type="predicted"/>
<keyword evidence="7" id="KW-0675">Receptor</keyword>
<keyword evidence="3" id="KW-0862">Zinc</keyword>
<keyword evidence="12" id="KW-1185">Reference proteome</keyword>
<comment type="caution">
    <text evidence="11">The sequence shown here is derived from an EMBL/GenBank/DDBJ whole genome shotgun (WGS) entry which is preliminary data.</text>
</comment>
<dbReference type="SMART" id="SM00399">
    <property type="entry name" value="ZnF_C4"/>
    <property type="match status" value="1"/>
</dbReference>
<evidence type="ECO:0000259" key="9">
    <source>
        <dbReference type="PROSITE" id="PS51030"/>
    </source>
</evidence>
<dbReference type="GO" id="GO:0003700">
    <property type="term" value="F:DNA-binding transcription factor activity"/>
    <property type="evidence" value="ECO:0007669"/>
    <property type="project" value="InterPro"/>
</dbReference>
<evidence type="ECO:0000256" key="7">
    <source>
        <dbReference type="ARBA" id="ARBA00023170"/>
    </source>
</evidence>
<dbReference type="GO" id="GO:0008270">
    <property type="term" value="F:zinc ion binding"/>
    <property type="evidence" value="ECO:0007669"/>
    <property type="project" value="UniProtKB-KW"/>
</dbReference>
<dbReference type="SUPFAM" id="SSF57716">
    <property type="entry name" value="Glucocorticoid receptor-like (DNA-binding domain)"/>
    <property type="match status" value="1"/>
</dbReference>